<dbReference type="AlphaFoldDB" id="A0AAU9DJ79"/>
<gene>
    <name evidence="1" type="ORF">HLVA_22510</name>
</gene>
<sequence>MYNKNDINLTKAILKEELKIDIDDNKLLEKTKKILKITYSIGGDFGEGTIRKVVKTCIEESII</sequence>
<name>A0AAU9DJ79_9FUSO</name>
<dbReference type="RefSeq" id="WP_307905546.1">
    <property type="nucleotide sequence ID" value="NZ_AP027060.1"/>
</dbReference>
<reference evidence="1 2" key="1">
    <citation type="submission" date="2022-11" db="EMBL/GenBank/DDBJ databases">
        <title>Haliovirga abyssi gen. nov., sp. nov., a mesophilic fermentative bacterium isolated from the Iheya North hydrothermal field and the proposal of Haliovirgaceae fam. nov.</title>
        <authorList>
            <person name="Miyazaki U."/>
            <person name="Tame A."/>
            <person name="Miyazaki J."/>
            <person name="Takai K."/>
            <person name="Sawayama S."/>
            <person name="Kitajima M."/>
            <person name="Okamoto A."/>
            <person name="Nakagawa S."/>
        </authorList>
    </citation>
    <scope>NUCLEOTIDE SEQUENCE [LARGE SCALE GENOMIC DNA]</scope>
    <source>
        <strain evidence="1 2">IC12</strain>
        <plasmid evidence="1 2">pHIC</plasmid>
    </source>
</reference>
<keyword evidence="1" id="KW-0614">Plasmid</keyword>
<protein>
    <submittedName>
        <fullName evidence="1">Uncharacterized protein</fullName>
    </submittedName>
</protein>
<keyword evidence="2" id="KW-1185">Reference proteome</keyword>
<evidence type="ECO:0000313" key="2">
    <source>
        <dbReference type="Proteomes" id="UP001321582"/>
    </source>
</evidence>
<geneLocation type="plasmid" evidence="1 2">
    <name>pHIC</name>
</geneLocation>
<proteinExistence type="predicted"/>
<dbReference type="Proteomes" id="UP001321582">
    <property type="component" value="Plasmid pHIC"/>
</dbReference>
<dbReference type="KEGG" id="haby:HLVA_22510"/>
<dbReference type="EMBL" id="AP027060">
    <property type="protein sequence ID" value="BDU51682.1"/>
    <property type="molecule type" value="Genomic_DNA"/>
</dbReference>
<accession>A0AAU9DJ79</accession>
<evidence type="ECO:0000313" key="1">
    <source>
        <dbReference type="EMBL" id="BDU51682.1"/>
    </source>
</evidence>
<organism evidence="1 2">
    <name type="scientific">Haliovirga abyssi</name>
    <dbReference type="NCBI Taxonomy" id="2996794"/>
    <lineage>
        <taxon>Bacteria</taxon>
        <taxon>Fusobacteriati</taxon>
        <taxon>Fusobacteriota</taxon>
        <taxon>Fusobacteriia</taxon>
        <taxon>Fusobacteriales</taxon>
        <taxon>Haliovirgaceae</taxon>
        <taxon>Haliovirga</taxon>
    </lineage>
</organism>